<keyword evidence="14" id="KW-0443">Lipid metabolism</keyword>
<dbReference type="EMBL" id="PPSL01000003">
    <property type="protein sequence ID" value="PQJ11026.1"/>
    <property type="molecule type" value="Genomic_DNA"/>
</dbReference>
<evidence type="ECO:0000256" key="16">
    <source>
        <dbReference type="ARBA" id="ARBA00023209"/>
    </source>
</evidence>
<feature type="transmembrane region" description="Helical" evidence="24">
    <location>
        <begin position="127"/>
        <end position="144"/>
    </location>
</feature>
<dbReference type="AlphaFoldDB" id="A0A2S7SWX1"/>
<comment type="pathway">
    <text evidence="4">Lipid metabolism.</text>
</comment>
<feature type="transmembrane region" description="Helical" evidence="24">
    <location>
        <begin position="260"/>
        <end position="278"/>
    </location>
</feature>
<feature type="transmembrane region" description="Helical" evidence="24">
    <location>
        <begin position="61"/>
        <end position="83"/>
    </location>
</feature>
<dbReference type="PANTHER" id="PTHR46382">
    <property type="entry name" value="PHOSPHATIDATE CYTIDYLYLTRANSFERASE"/>
    <property type="match status" value="1"/>
</dbReference>
<keyword evidence="17" id="KW-1208">Phospholipid metabolism</keyword>
<evidence type="ECO:0000256" key="15">
    <source>
        <dbReference type="ARBA" id="ARBA00023136"/>
    </source>
</evidence>
<evidence type="ECO:0000256" key="8">
    <source>
        <dbReference type="ARBA" id="ARBA00022475"/>
    </source>
</evidence>
<dbReference type="Proteomes" id="UP000239872">
    <property type="component" value="Unassembled WGS sequence"/>
</dbReference>
<dbReference type="Pfam" id="PF01148">
    <property type="entry name" value="CTP_transf_1"/>
    <property type="match status" value="1"/>
</dbReference>
<accession>A0A2S7SWX1</accession>
<evidence type="ECO:0000256" key="19">
    <source>
        <dbReference type="ARBA" id="ARBA00031825"/>
    </source>
</evidence>
<evidence type="ECO:0000256" key="21">
    <source>
        <dbReference type="ARBA" id="ARBA00032396"/>
    </source>
</evidence>
<dbReference type="GO" id="GO:0004605">
    <property type="term" value="F:phosphatidate cytidylyltransferase activity"/>
    <property type="evidence" value="ECO:0007669"/>
    <property type="project" value="UniProtKB-EC"/>
</dbReference>
<comment type="caution">
    <text evidence="25">The sequence shown here is derived from an EMBL/GenBank/DDBJ whole genome shotgun (WGS) entry which is preliminary data.</text>
</comment>
<evidence type="ECO:0000256" key="12">
    <source>
        <dbReference type="ARBA" id="ARBA00022695"/>
    </source>
</evidence>
<comment type="catalytic activity">
    <reaction evidence="1">
        <text>a 1,2-diacyl-sn-glycero-3-phosphate + CTP + H(+) = a CDP-1,2-diacyl-sn-glycerol + diphosphate</text>
        <dbReference type="Rhea" id="RHEA:16229"/>
        <dbReference type="ChEBI" id="CHEBI:15378"/>
        <dbReference type="ChEBI" id="CHEBI:33019"/>
        <dbReference type="ChEBI" id="CHEBI:37563"/>
        <dbReference type="ChEBI" id="CHEBI:58332"/>
        <dbReference type="ChEBI" id="CHEBI:58608"/>
        <dbReference type="EC" id="2.7.7.41"/>
    </reaction>
</comment>
<dbReference type="OrthoDB" id="9799199at2"/>
<evidence type="ECO:0000256" key="4">
    <source>
        <dbReference type="ARBA" id="ARBA00005189"/>
    </source>
</evidence>
<keyword evidence="12 25" id="KW-0548">Nucleotidyltransferase</keyword>
<evidence type="ECO:0000256" key="13">
    <source>
        <dbReference type="ARBA" id="ARBA00022989"/>
    </source>
</evidence>
<keyword evidence="15 24" id="KW-0472">Membrane</keyword>
<evidence type="ECO:0000256" key="3">
    <source>
        <dbReference type="ARBA" id="ARBA00005119"/>
    </source>
</evidence>
<dbReference type="GO" id="GO:0016024">
    <property type="term" value="P:CDP-diacylglycerol biosynthetic process"/>
    <property type="evidence" value="ECO:0007669"/>
    <property type="project" value="TreeGrafter"/>
</dbReference>
<evidence type="ECO:0000256" key="5">
    <source>
        <dbReference type="ARBA" id="ARBA00010185"/>
    </source>
</evidence>
<dbReference type="GO" id="GO:0005886">
    <property type="term" value="C:plasma membrane"/>
    <property type="evidence" value="ECO:0007669"/>
    <property type="project" value="UniProtKB-SubCell"/>
</dbReference>
<evidence type="ECO:0000256" key="23">
    <source>
        <dbReference type="ARBA" id="ARBA00033406"/>
    </source>
</evidence>
<keyword evidence="11 24" id="KW-0812">Transmembrane</keyword>
<evidence type="ECO:0000256" key="18">
    <source>
        <dbReference type="ARBA" id="ARBA00029893"/>
    </source>
</evidence>
<comment type="subcellular location">
    <subcellularLocation>
        <location evidence="2">Cell membrane</location>
        <topology evidence="2">Multi-pass membrane protein</topology>
    </subcellularLocation>
</comment>
<comment type="similarity">
    <text evidence="5">Belongs to the CDS family.</text>
</comment>
<keyword evidence="26" id="KW-1185">Reference proteome</keyword>
<organism evidence="25 26">
    <name type="scientific">Flavipsychrobacter stenotrophus</name>
    <dbReference type="NCBI Taxonomy" id="2077091"/>
    <lineage>
        <taxon>Bacteria</taxon>
        <taxon>Pseudomonadati</taxon>
        <taxon>Bacteroidota</taxon>
        <taxon>Chitinophagia</taxon>
        <taxon>Chitinophagales</taxon>
        <taxon>Chitinophagaceae</taxon>
        <taxon>Flavipsychrobacter</taxon>
    </lineage>
</organism>
<evidence type="ECO:0000313" key="26">
    <source>
        <dbReference type="Proteomes" id="UP000239872"/>
    </source>
</evidence>
<evidence type="ECO:0000256" key="17">
    <source>
        <dbReference type="ARBA" id="ARBA00023264"/>
    </source>
</evidence>
<evidence type="ECO:0000256" key="22">
    <source>
        <dbReference type="ARBA" id="ARBA00032743"/>
    </source>
</evidence>
<evidence type="ECO:0000256" key="1">
    <source>
        <dbReference type="ARBA" id="ARBA00001698"/>
    </source>
</evidence>
<keyword evidence="10 25" id="KW-0808">Transferase</keyword>
<evidence type="ECO:0000313" key="25">
    <source>
        <dbReference type="EMBL" id="PQJ11026.1"/>
    </source>
</evidence>
<feature type="transmembrane region" description="Helical" evidence="24">
    <location>
        <begin position="150"/>
        <end position="174"/>
    </location>
</feature>
<evidence type="ECO:0000256" key="11">
    <source>
        <dbReference type="ARBA" id="ARBA00022692"/>
    </source>
</evidence>
<evidence type="ECO:0000256" key="24">
    <source>
        <dbReference type="SAM" id="Phobius"/>
    </source>
</evidence>
<keyword evidence="13 24" id="KW-1133">Transmembrane helix</keyword>
<evidence type="ECO:0000256" key="9">
    <source>
        <dbReference type="ARBA" id="ARBA00022516"/>
    </source>
</evidence>
<evidence type="ECO:0000256" key="6">
    <source>
        <dbReference type="ARBA" id="ARBA00012487"/>
    </source>
</evidence>
<evidence type="ECO:0000256" key="10">
    <source>
        <dbReference type="ARBA" id="ARBA00022679"/>
    </source>
</evidence>
<evidence type="ECO:0000256" key="2">
    <source>
        <dbReference type="ARBA" id="ARBA00004651"/>
    </source>
</evidence>
<sequence length="286" mass="31631">MALNLPVFYQRTGSAIVFAAVMLVGLFWNQWSYLALISLIGVLCLRDYIRLMKKIDSASAWPIWLPITIQLLGLYFIAVTYNWLHVKEGTPFELLNYFLPIAFVVPAVMLITGVLNNKNTVNSVMQAFGGLFYITVPMVFMMFMRGNDMIIPIALILLIWTNDTMAYLVGSFIGKTPFSPISPKKTWEGTGGGALLTMIGAMAYGYFSGRYRLVDWAMLGLCASVAGTLGDLVESKLKRMADVKDSGTLMPGHGGALDRFDSLLLAAPFAGAYVYYFMQLPTYVAP</sequence>
<feature type="transmembrane region" description="Helical" evidence="24">
    <location>
        <begin position="95"/>
        <end position="115"/>
    </location>
</feature>
<feature type="transmembrane region" description="Helical" evidence="24">
    <location>
        <begin position="186"/>
        <end position="207"/>
    </location>
</feature>
<dbReference type="EC" id="2.7.7.41" evidence="6"/>
<keyword evidence="8" id="KW-1003">Cell membrane</keyword>
<reference evidence="25 26" key="1">
    <citation type="submission" date="2018-01" db="EMBL/GenBank/DDBJ databases">
        <title>A novel member of the phylum Bacteroidetes isolated from glacier ice.</title>
        <authorList>
            <person name="Liu Q."/>
            <person name="Xin Y.-H."/>
        </authorList>
    </citation>
    <scope>NUCLEOTIDE SEQUENCE [LARGE SCALE GENOMIC DNA]</scope>
    <source>
        <strain evidence="25 26">RB1R16</strain>
    </source>
</reference>
<proteinExistence type="inferred from homology"/>
<comment type="pathway">
    <text evidence="3">Phospholipid metabolism; CDP-diacylglycerol biosynthesis; CDP-diacylglycerol from sn-glycerol 3-phosphate: step 3/3.</text>
</comment>
<keyword evidence="9" id="KW-0444">Lipid biosynthesis</keyword>
<dbReference type="PANTHER" id="PTHR46382:SF1">
    <property type="entry name" value="PHOSPHATIDATE CYTIDYLYLTRANSFERASE"/>
    <property type="match status" value="1"/>
</dbReference>
<protein>
    <recommendedName>
        <fullName evidence="7">Phosphatidate cytidylyltransferase</fullName>
        <ecNumber evidence="6">2.7.7.41</ecNumber>
    </recommendedName>
    <alternativeName>
        <fullName evidence="20">CDP-DAG synthase</fullName>
    </alternativeName>
    <alternativeName>
        <fullName evidence="22">CDP-DG synthase</fullName>
    </alternativeName>
    <alternativeName>
        <fullName evidence="18">CDP-diacylglycerol synthase</fullName>
    </alternativeName>
    <alternativeName>
        <fullName evidence="21">CDP-diglyceride pyrophosphorylase</fullName>
    </alternativeName>
    <alternativeName>
        <fullName evidence="23">CDP-diglyceride synthase</fullName>
    </alternativeName>
    <alternativeName>
        <fullName evidence="19">CTP:phosphatidate cytidylyltransferase</fullName>
    </alternativeName>
</protein>
<evidence type="ECO:0000256" key="20">
    <source>
        <dbReference type="ARBA" id="ARBA00032253"/>
    </source>
</evidence>
<gene>
    <name evidence="25" type="ORF">CJD36_013740</name>
</gene>
<keyword evidence="16" id="KW-0594">Phospholipid biosynthesis</keyword>
<dbReference type="RefSeq" id="WP_105039754.1">
    <property type="nucleotide sequence ID" value="NZ_PPSL01000003.1"/>
</dbReference>
<name>A0A2S7SWX1_9BACT</name>
<evidence type="ECO:0000256" key="7">
    <source>
        <dbReference type="ARBA" id="ARBA00019373"/>
    </source>
</evidence>
<evidence type="ECO:0000256" key="14">
    <source>
        <dbReference type="ARBA" id="ARBA00023098"/>
    </source>
</evidence>